<name>A0A2S6MW35_RHOGL</name>
<accession>A0A2S6MW35</accession>
<organism evidence="2 3">
    <name type="scientific">Rhodopila globiformis</name>
    <name type="common">Rhodopseudomonas globiformis</name>
    <dbReference type="NCBI Taxonomy" id="1071"/>
    <lineage>
        <taxon>Bacteria</taxon>
        <taxon>Pseudomonadati</taxon>
        <taxon>Pseudomonadota</taxon>
        <taxon>Alphaproteobacteria</taxon>
        <taxon>Acetobacterales</taxon>
        <taxon>Acetobacteraceae</taxon>
        <taxon>Rhodopila</taxon>
    </lineage>
</organism>
<dbReference type="OrthoDB" id="7284755at2"/>
<evidence type="ECO:0000259" key="1">
    <source>
        <dbReference type="Pfam" id="PF13403"/>
    </source>
</evidence>
<dbReference type="RefSeq" id="WP_104522616.1">
    <property type="nucleotide sequence ID" value="NZ_NHRY01000269.1"/>
</dbReference>
<dbReference type="InterPro" id="IPR036844">
    <property type="entry name" value="Hint_dom_sf"/>
</dbReference>
<gene>
    <name evidence="2" type="ORF">CCS01_29905</name>
</gene>
<reference evidence="2 3" key="1">
    <citation type="journal article" date="2018" name="Arch. Microbiol.">
        <title>New insights into the metabolic potential of the phototrophic purple bacterium Rhodopila globiformis DSM 161(T) from its draft genome sequence and evidence for a vanadium-dependent nitrogenase.</title>
        <authorList>
            <person name="Imhoff J.F."/>
            <person name="Rahn T."/>
            <person name="Kunzel S."/>
            <person name="Neulinger S.C."/>
        </authorList>
    </citation>
    <scope>NUCLEOTIDE SEQUENCE [LARGE SCALE GENOMIC DNA]</scope>
    <source>
        <strain evidence="2 3">DSM 161</strain>
    </source>
</reference>
<sequence>MATLTITPAPIIWVDDVNGNIGTVNLDTGSVSLLGSSGQQLTDIALSSTGQLFGESFTTLYSINQSGAATTIGPTGAVLNGLVFNSNGTLYASGGTGLYTLNTTTGAATLIGNSGLGLKSAGDLSFNNGNLYQTATDGTNTDLLKVDPLTGAATVVGQVVADPTMYGLATGSDGVLYGFDGNDIYSINTTTGAGTLVQTFGGGLGAAWGAASQADSLPLCFLRGTRIATPSGEVPIEDLSPGDHILTHSGKVRPIVWIGEGRMLATRRQRGAATPVIVRMDAFGDGIPNHDLRVTRAHAFLFDDVLIPAEFLINQRSILWDDEPQEVLLYHIELETHDVLIANGAPAESFRDDGNRWLFRNAWTAHQGAQQACAPVITGGAVVDAVWQRLLDRANQQPIGPLTMDPEPYLLVDGRRLNPVAVHRNVYTFQLPPRPGRVRIVSRAASPMELGLARDPRLLGIALRRVILWDGPQVELLEASDERLTDGFHGYEPDDGIRWTCGDAGLPQDVFTARPERSFQLELHLGGTTPYLLSADMAMKAA</sequence>
<dbReference type="Pfam" id="PF13403">
    <property type="entry name" value="Hint_2"/>
    <property type="match status" value="1"/>
</dbReference>
<proteinExistence type="predicted"/>
<dbReference type="AlphaFoldDB" id="A0A2S6MW35"/>
<dbReference type="Gene3D" id="2.170.16.10">
    <property type="entry name" value="Hedgehog/Intein (Hint) domain"/>
    <property type="match status" value="1"/>
</dbReference>
<evidence type="ECO:0000313" key="3">
    <source>
        <dbReference type="Proteomes" id="UP000239724"/>
    </source>
</evidence>
<protein>
    <recommendedName>
        <fullName evidence="1">Hedgehog/Intein (Hint) domain-containing protein</fullName>
    </recommendedName>
</protein>
<keyword evidence="3" id="KW-1185">Reference proteome</keyword>
<feature type="domain" description="Hedgehog/Intein (Hint)" evidence="1">
    <location>
        <begin position="220"/>
        <end position="352"/>
    </location>
</feature>
<dbReference type="SUPFAM" id="SSF63825">
    <property type="entry name" value="YWTD domain"/>
    <property type="match status" value="1"/>
</dbReference>
<comment type="caution">
    <text evidence="2">The sequence shown here is derived from an EMBL/GenBank/DDBJ whole genome shotgun (WGS) entry which is preliminary data.</text>
</comment>
<dbReference type="InterPro" id="IPR028992">
    <property type="entry name" value="Hedgehog/Intein_dom"/>
</dbReference>
<dbReference type="EMBL" id="NHRY01000269">
    <property type="protein sequence ID" value="PPQ26571.1"/>
    <property type="molecule type" value="Genomic_DNA"/>
</dbReference>
<dbReference type="SUPFAM" id="SSF51294">
    <property type="entry name" value="Hedgehog/intein (Hint) domain"/>
    <property type="match status" value="1"/>
</dbReference>
<dbReference type="Proteomes" id="UP000239724">
    <property type="component" value="Unassembled WGS sequence"/>
</dbReference>
<evidence type="ECO:0000313" key="2">
    <source>
        <dbReference type="EMBL" id="PPQ26571.1"/>
    </source>
</evidence>